<evidence type="ECO:0000313" key="2">
    <source>
        <dbReference type="Proteomes" id="UP000515154"/>
    </source>
</evidence>
<dbReference type="Gene3D" id="3.60.10.10">
    <property type="entry name" value="Endonuclease/exonuclease/phosphatase"/>
    <property type="match status" value="1"/>
</dbReference>
<protein>
    <submittedName>
        <fullName evidence="3">Uncharacterized protein LOC115227285</fullName>
    </submittedName>
</protein>
<accession>A0A6P7TVS0</accession>
<dbReference type="GO" id="GO:0003824">
    <property type="term" value="F:catalytic activity"/>
    <property type="evidence" value="ECO:0007669"/>
    <property type="project" value="InterPro"/>
</dbReference>
<dbReference type="Pfam" id="PF03372">
    <property type="entry name" value="Exo_endo_phos"/>
    <property type="match status" value="1"/>
</dbReference>
<proteinExistence type="predicted"/>
<dbReference type="InterPro" id="IPR005135">
    <property type="entry name" value="Endo/exonuclease/phosphatase"/>
</dbReference>
<dbReference type="KEGG" id="osn:115227285"/>
<organism evidence="2 3">
    <name type="scientific">Octopus sinensis</name>
    <name type="common">East Asian common octopus</name>
    <dbReference type="NCBI Taxonomy" id="2607531"/>
    <lineage>
        <taxon>Eukaryota</taxon>
        <taxon>Metazoa</taxon>
        <taxon>Spiralia</taxon>
        <taxon>Lophotrochozoa</taxon>
        <taxon>Mollusca</taxon>
        <taxon>Cephalopoda</taxon>
        <taxon>Coleoidea</taxon>
        <taxon>Octopodiformes</taxon>
        <taxon>Octopoda</taxon>
        <taxon>Incirrata</taxon>
        <taxon>Octopodidae</taxon>
        <taxon>Octopus</taxon>
    </lineage>
</organism>
<name>A0A6P7TVS0_9MOLL</name>
<gene>
    <name evidence="3" type="primary">LOC115227285</name>
</gene>
<dbReference type="SUPFAM" id="SSF56219">
    <property type="entry name" value="DNase I-like"/>
    <property type="match status" value="1"/>
</dbReference>
<keyword evidence="2" id="KW-1185">Reference proteome</keyword>
<dbReference type="InterPro" id="IPR036691">
    <property type="entry name" value="Endo/exonu/phosph_ase_sf"/>
</dbReference>
<evidence type="ECO:0000313" key="3">
    <source>
        <dbReference type="RefSeq" id="XP_029654025.1"/>
    </source>
</evidence>
<dbReference type="Proteomes" id="UP000515154">
    <property type="component" value="Unplaced"/>
</dbReference>
<reference evidence="3" key="1">
    <citation type="submission" date="2025-08" db="UniProtKB">
        <authorList>
            <consortium name="RefSeq"/>
        </authorList>
    </citation>
    <scope>IDENTIFICATION</scope>
</reference>
<dbReference type="AlphaFoldDB" id="A0A6P7TVS0"/>
<dbReference type="RefSeq" id="XP_029654025.1">
    <property type="nucleotide sequence ID" value="XM_029798165.1"/>
</dbReference>
<evidence type="ECO:0000259" key="1">
    <source>
        <dbReference type="Pfam" id="PF03372"/>
    </source>
</evidence>
<feature type="domain" description="Endonuclease/exonuclease/phosphatase" evidence="1">
    <location>
        <begin position="3"/>
        <end position="225"/>
    </location>
</feature>
<sequence>MDKYRADIGCLQETKQKSGMDLTYGNYRMILLPSDCRHYGQGFVIHKRLGVKRWWRITDRISAVQVQIGGKGRPNAVATVINVYAPHSGRIVNAPEEIDEFYEVLTRTYLSLQSSILLLVVGDWNAKAGIRRGTETFIGRHERGYRNLPGALLANFCKTLGLFLCNTAFDHPARHKSTWTGRRRGEDGNYVPIYNQIDYILCRQRNTWLLQDSRSYRGSVVDSDHKIVIDRFNLKKLYVLDKTNRQFLHKSDRYLTEKLAPSLLTRNLYKSSIDESLKNMETGLMPSAAWKAMSANIHSAANKYVGKQPKNTHSIGLCHPDTPALSVVQKELKLRTENTKDMDTKLALKGRRAVIQKQIKTLNLQYGRDILTSRLGELETLKDNARTFMALRLFKRKKNRPKLRLQTSNGVQISDPGEQVGVIADYFEQRFNANTKQISPFSGPARRLKNSISLKEVTKAVSRLKNNRAAGPDNINAELLKYGAESLLCNITNTSTICLLQMTHSRWALEFSSLFKSRTNLLVQ</sequence>